<gene>
    <name evidence="2" type="ORF">CLPA_c10200</name>
    <name evidence="3" type="ORF">CP6013_02132</name>
</gene>
<keyword evidence="5" id="KW-1185">Reference proteome</keyword>
<proteinExistence type="predicted"/>
<evidence type="ECO:0000313" key="5">
    <source>
        <dbReference type="Proteomes" id="UP000030905"/>
    </source>
</evidence>
<keyword evidence="1" id="KW-0472">Membrane</keyword>
<feature type="transmembrane region" description="Helical" evidence="1">
    <location>
        <begin position="88"/>
        <end position="106"/>
    </location>
</feature>
<dbReference type="GeneID" id="93073218"/>
<evidence type="ECO:0000256" key="1">
    <source>
        <dbReference type="SAM" id="Phobius"/>
    </source>
</evidence>
<dbReference type="eggNOG" id="ENOG5030GAC">
    <property type="taxonomic scope" value="Bacteria"/>
</dbReference>
<accession>A0A0H3J7Z6</accession>
<reference evidence="3 4" key="3">
    <citation type="journal article" name="Genome Announc.">
        <title>Improved Draft Genome Sequence of Clostridium pasteurianum Strain ATCC 6013 (DSM 525) Using a Hybrid Next-Generation Sequencing Approach.</title>
        <authorList>
            <person name="Pyne M.E."/>
            <person name="Utturkar S."/>
            <person name="Brown S.D."/>
            <person name="Moo-Young M."/>
            <person name="Chung D.A."/>
            <person name="Chou C.P."/>
        </authorList>
    </citation>
    <scope>NUCLEOTIDE SEQUENCE [LARGE SCALE GENOMIC DNA]</scope>
    <source>
        <strain evidence="3 4">ATCC 6013</strain>
    </source>
</reference>
<evidence type="ECO:0000313" key="4">
    <source>
        <dbReference type="Proteomes" id="UP000028042"/>
    </source>
</evidence>
<dbReference type="Proteomes" id="UP000030905">
    <property type="component" value="Chromosome"/>
</dbReference>
<dbReference type="Proteomes" id="UP000028042">
    <property type="component" value="Unassembled WGS sequence"/>
</dbReference>
<reference evidence="2 5" key="1">
    <citation type="journal article" date="2015" name="Genome Announc.">
        <title>Complete Genome Sequence of the Nitrogen-Fixing and Solvent-Producing Clostridium pasteurianum DSM 525.</title>
        <authorList>
            <person name="Poehlein A."/>
            <person name="Grosse-Honebrink A."/>
            <person name="Zhang Y."/>
            <person name="Minton N.P."/>
            <person name="Daniel R."/>
        </authorList>
    </citation>
    <scope>NUCLEOTIDE SEQUENCE [LARGE SCALE GENOMIC DNA]</scope>
    <source>
        <strain evidence="2">DSM 525</strain>
        <strain evidence="5">DSM 525 / ATCC 6013</strain>
    </source>
</reference>
<dbReference type="EMBL" id="JPGY02000001">
    <property type="protein sequence ID" value="KRU12884.1"/>
    <property type="molecule type" value="Genomic_DNA"/>
</dbReference>
<feature type="transmembrane region" description="Helical" evidence="1">
    <location>
        <begin position="169"/>
        <end position="192"/>
    </location>
</feature>
<evidence type="ECO:0008006" key="6">
    <source>
        <dbReference type="Google" id="ProtNLM"/>
    </source>
</evidence>
<dbReference type="RefSeq" id="WP_003444687.1">
    <property type="nucleotide sequence ID" value="NZ_ANZB01000005.1"/>
</dbReference>
<dbReference type="PATRIC" id="fig|1262449.3.peg.1947"/>
<feature type="transmembrane region" description="Helical" evidence="1">
    <location>
        <begin position="204"/>
        <end position="228"/>
    </location>
</feature>
<protein>
    <recommendedName>
        <fullName evidence="6">Zinc-ribbon domain-containing protein</fullName>
    </recommendedName>
</protein>
<dbReference type="AlphaFoldDB" id="A0A0H3J7Z6"/>
<keyword evidence="1" id="KW-0812">Transmembrane</keyword>
<sequence>MAYCCKCGTKLNNEDLFCPNCGEKNPVLSQKEEKNHKNYTELNNSNSTITSNVSNSVNFKDAFNVIINMFLRPASTAEKFINNADRSIAIIITIFVLIVQGFLGMWKVSQIISNINKLTINITNRIMEFISLLQPGTSSNALSSNDLEYFTREIERIRPYVKIPYGKVFIQNCTLIILAVLIVFIILCLANSMFSRGKVEVFKFYKTALIITLPALYFEFFSIMLSYLSINLGLAIALLGLIISLACFSIIIGTALSFTKNFSVFTASAAAIFTAIALSACLKSFIASDVTDIAASIMNAIKNFNL</sequence>
<dbReference type="EMBL" id="CP009268">
    <property type="protein sequence ID" value="AJA51108.1"/>
    <property type="molecule type" value="Genomic_DNA"/>
</dbReference>
<evidence type="ECO:0000313" key="2">
    <source>
        <dbReference type="EMBL" id="AJA51108.1"/>
    </source>
</evidence>
<reference evidence="3" key="2">
    <citation type="submission" date="2015-10" db="EMBL/GenBank/DDBJ databases">
        <title>Improved Draft Genome Sequence of Clostridium pasteurianum Strain ATCC 6013 (DSM 525) Using a Hybrid Next-Generation Sequencing Approach.</title>
        <authorList>
            <person name="Pyne M.E."/>
            <person name="Utturkar S.M."/>
            <person name="Brown S.D."/>
            <person name="Moo-Young M."/>
            <person name="Chung D.A."/>
            <person name="Chou P.C."/>
        </authorList>
    </citation>
    <scope>NUCLEOTIDE SEQUENCE</scope>
    <source>
        <strain evidence="3">ATCC 6013</strain>
    </source>
</reference>
<name>A0A0H3J7Z6_CLOPA</name>
<feature type="transmembrane region" description="Helical" evidence="1">
    <location>
        <begin position="265"/>
        <end position="286"/>
    </location>
</feature>
<keyword evidence="1" id="KW-1133">Transmembrane helix</keyword>
<evidence type="ECO:0000313" key="3">
    <source>
        <dbReference type="EMBL" id="KRU12884.1"/>
    </source>
</evidence>
<dbReference type="KEGG" id="cpae:CPAST_c10200"/>
<organism evidence="2 5">
    <name type="scientific">Clostridium pasteurianum DSM 525 = ATCC 6013</name>
    <dbReference type="NCBI Taxonomy" id="1262449"/>
    <lineage>
        <taxon>Bacteria</taxon>
        <taxon>Bacillati</taxon>
        <taxon>Bacillota</taxon>
        <taxon>Clostridia</taxon>
        <taxon>Eubacteriales</taxon>
        <taxon>Clostridiaceae</taxon>
        <taxon>Clostridium</taxon>
    </lineage>
</organism>
<feature type="transmembrane region" description="Helical" evidence="1">
    <location>
        <begin position="234"/>
        <end position="258"/>
    </location>
</feature>
<dbReference type="KEGG" id="cpat:CLPA_c10200"/>